<sequence>MNNVRLSTKAARDLERLRDFLYYQTRSRQVLRKFDREFENAKDSISKNPSGYPLLEHNKKIRKKYQWKYWYFFIDYSDEVVIQRIFHESENWLNNLE</sequence>
<dbReference type="RefSeq" id="WP_014025141.1">
    <property type="nucleotide sequence ID" value="NZ_AP027239.1"/>
</dbReference>
<evidence type="ECO:0000256" key="1">
    <source>
        <dbReference type="ARBA" id="ARBA00022649"/>
    </source>
</evidence>
<reference evidence="2" key="1">
    <citation type="submission" date="2023-02" db="EMBL/GenBank/DDBJ databases">
        <title>Comparative genomics and fermentation flavor characterization of five lactic acid bacteria reveal flavor biosynthesis metabolic pathways in fermented muskmelon puree.</title>
        <authorList>
            <person name="Yuan L."/>
            <person name="Li M."/>
            <person name="Xu X."/>
            <person name="Lao F."/>
            <person name="Wu J."/>
        </authorList>
    </citation>
    <scope>NUCLEOTIDE SEQUENCE</scope>
    <source>
        <strain evidence="2">Pa-2</strain>
    </source>
</reference>
<dbReference type="AlphaFoldDB" id="A0AAX3NDJ6"/>
<keyword evidence="1" id="KW-1277">Toxin-antitoxin system</keyword>
<accession>A0AAX3NDJ6</accession>
<dbReference type="InterPro" id="IPR007712">
    <property type="entry name" value="RelE/ParE_toxin"/>
</dbReference>
<dbReference type="Proteomes" id="UP001217324">
    <property type="component" value="Chromosome"/>
</dbReference>
<proteinExistence type="predicted"/>
<dbReference type="Gene3D" id="3.30.2310.20">
    <property type="entry name" value="RelE-like"/>
    <property type="match status" value="1"/>
</dbReference>
<evidence type="ECO:0000313" key="2">
    <source>
        <dbReference type="EMBL" id="WEA13307.1"/>
    </source>
</evidence>
<dbReference type="InterPro" id="IPR035093">
    <property type="entry name" value="RelE/ParE_toxin_dom_sf"/>
</dbReference>
<name>A0AAX3NDJ6_9LACT</name>
<gene>
    <name evidence="2" type="ORF">PWF74_07125</name>
</gene>
<dbReference type="Pfam" id="PF05016">
    <property type="entry name" value="ParE_toxin"/>
    <property type="match status" value="1"/>
</dbReference>
<protein>
    <submittedName>
        <fullName evidence="2">Type II toxin-antitoxin system RelE/ParE family toxin</fullName>
    </submittedName>
</protein>
<dbReference type="EMBL" id="CP118627">
    <property type="protein sequence ID" value="WEA13307.1"/>
    <property type="molecule type" value="Genomic_DNA"/>
</dbReference>
<evidence type="ECO:0000313" key="3">
    <source>
        <dbReference type="Proteomes" id="UP001217324"/>
    </source>
</evidence>
<organism evidence="2 3">
    <name type="scientific">Lactococcus garvieae</name>
    <dbReference type="NCBI Taxonomy" id="1363"/>
    <lineage>
        <taxon>Bacteria</taxon>
        <taxon>Bacillati</taxon>
        <taxon>Bacillota</taxon>
        <taxon>Bacilli</taxon>
        <taxon>Lactobacillales</taxon>
        <taxon>Streptococcaceae</taxon>
        <taxon>Lactococcus</taxon>
    </lineage>
</organism>